<dbReference type="GO" id="GO:0017101">
    <property type="term" value="C:aminoacyl-tRNA synthetase multienzyme complex"/>
    <property type="evidence" value="ECO:0007669"/>
    <property type="project" value="TreeGrafter"/>
</dbReference>
<evidence type="ECO:0000259" key="11">
    <source>
        <dbReference type="Pfam" id="PF09334"/>
    </source>
</evidence>
<accession>A0A0F9KDY4</accession>
<evidence type="ECO:0000256" key="5">
    <source>
        <dbReference type="ARBA" id="ARBA00022741"/>
    </source>
</evidence>
<dbReference type="EC" id="6.1.1.10" evidence="2"/>
<dbReference type="InterPro" id="IPR014729">
    <property type="entry name" value="Rossmann-like_a/b/a_fold"/>
</dbReference>
<keyword evidence="3" id="KW-0963">Cytoplasm</keyword>
<dbReference type="InterPro" id="IPR029038">
    <property type="entry name" value="MetRS_Zn"/>
</dbReference>
<organism evidence="12">
    <name type="scientific">marine sediment metagenome</name>
    <dbReference type="NCBI Taxonomy" id="412755"/>
    <lineage>
        <taxon>unclassified sequences</taxon>
        <taxon>metagenomes</taxon>
        <taxon>ecological metagenomes</taxon>
    </lineage>
</organism>
<dbReference type="InterPro" id="IPR033911">
    <property type="entry name" value="MetRS_core"/>
</dbReference>
<dbReference type="PANTHER" id="PTHR45765">
    <property type="entry name" value="METHIONINE--TRNA LIGASE"/>
    <property type="match status" value="1"/>
</dbReference>
<name>A0A0F9KDY4_9ZZZZ</name>
<dbReference type="GO" id="GO:0005829">
    <property type="term" value="C:cytosol"/>
    <property type="evidence" value="ECO:0007669"/>
    <property type="project" value="TreeGrafter"/>
</dbReference>
<comment type="subcellular location">
    <subcellularLocation>
        <location evidence="1">Cytoplasm</location>
    </subcellularLocation>
</comment>
<keyword evidence="4" id="KW-0436">Ligase</keyword>
<dbReference type="PROSITE" id="PS00178">
    <property type="entry name" value="AA_TRNA_LIGASE_I"/>
    <property type="match status" value="1"/>
</dbReference>
<feature type="domain" description="Methionyl/Leucyl tRNA synthetase" evidence="11">
    <location>
        <begin position="4"/>
        <end position="186"/>
    </location>
</feature>
<protein>
    <recommendedName>
        <fullName evidence="2">methionine--tRNA ligase</fullName>
        <ecNumber evidence="2">6.1.1.10</ecNumber>
    </recommendedName>
    <alternativeName>
        <fullName evidence="9">Methionyl-tRNA synthetase</fullName>
    </alternativeName>
</protein>
<dbReference type="Pfam" id="PF09334">
    <property type="entry name" value="tRNA-synt_1g"/>
    <property type="match status" value="1"/>
</dbReference>
<dbReference type="InterPro" id="IPR001412">
    <property type="entry name" value="aa-tRNA-synth_I_CS"/>
</dbReference>
<feature type="non-terminal residue" evidence="12">
    <location>
        <position position="187"/>
    </location>
</feature>
<sequence>MTQYLITSALPYVNNVPHLGNLIGSTLSADFYARYCRLRKRRVLFICGSDYYGTASEVKAREAGVTPAALCEKYHQLHKDIYEWFGISFDVYGKTATPIHTKIVEVISYNLDKHGYLSSQTVQQLYCEICNTSLADRYVKGECPYCGKEAKGDQCDASDCGKILHAINLINPVCTVCRSIPTLQNSK</sequence>
<dbReference type="InterPro" id="IPR023458">
    <property type="entry name" value="Met-tRNA_ligase_1"/>
</dbReference>
<proteinExistence type="predicted"/>
<dbReference type="PRINTS" id="PR01041">
    <property type="entry name" value="TRNASYNTHMET"/>
</dbReference>
<dbReference type="EMBL" id="LAZR01009395">
    <property type="protein sequence ID" value="KKM72856.1"/>
    <property type="molecule type" value="Genomic_DNA"/>
</dbReference>
<evidence type="ECO:0000313" key="12">
    <source>
        <dbReference type="EMBL" id="KKM72856.1"/>
    </source>
</evidence>
<dbReference type="GO" id="GO:0004825">
    <property type="term" value="F:methionine-tRNA ligase activity"/>
    <property type="evidence" value="ECO:0007669"/>
    <property type="project" value="UniProtKB-EC"/>
</dbReference>
<evidence type="ECO:0000256" key="1">
    <source>
        <dbReference type="ARBA" id="ARBA00004496"/>
    </source>
</evidence>
<dbReference type="Gene3D" id="3.40.50.620">
    <property type="entry name" value="HUPs"/>
    <property type="match status" value="1"/>
</dbReference>
<evidence type="ECO:0000256" key="2">
    <source>
        <dbReference type="ARBA" id="ARBA00012838"/>
    </source>
</evidence>
<dbReference type="Gene3D" id="2.20.28.20">
    <property type="entry name" value="Methionyl-tRNA synthetase, Zn-domain"/>
    <property type="match status" value="1"/>
</dbReference>
<keyword evidence="6" id="KW-0067">ATP-binding</keyword>
<dbReference type="SUPFAM" id="SSF52374">
    <property type="entry name" value="Nucleotidylyl transferase"/>
    <property type="match status" value="1"/>
</dbReference>
<dbReference type="GO" id="GO:0006431">
    <property type="term" value="P:methionyl-tRNA aminoacylation"/>
    <property type="evidence" value="ECO:0007669"/>
    <property type="project" value="InterPro"/>
</dbReference>
<dbReference type="GO" id="GO:0005524">
    <property type="term" value="F:ATP binding"/>
    <property type="evidence" value="ECO:0007669"/>
    <property type="project" value="UniProtKB-KW"/>
</dbReference>
<evidence type="ECO:0000256" key="8">
    <source>
        <dbReference type="ARBA" id="ARBA00023146"/>
    </source>
</evidence>
<evidence type="ECO:0000256" key="4">
    <source>
        <dbReference type="ARBA" id="ARBA00022598"/>
    </source>
</evidence>
<comment type="catalytic activity">
    <reaction evidence="10">
        <text>tRNA(Met) + L-methionine + ATP = L-methionyl-tRNA(Met) + AMP + diphosphate</text>
        <dbReference type="Rhea" id="RHEA:13481"/>
        <dbReference type="Rhea" id="RHEA-COMP:9667"/>
        <dbReference type="Rhea" id="RHEA-COMP:9698"/>
        <dbReference type="ChEBI" id="CHEBI:30616"/>
        <dbReference type="ChEBI" id="CHEBI:33019"/>
        <dbReference type="ChEBI" id="CHEBI:57844"/>
        <dbReference type="ChEBI" id="CHEBI:78442"/>
        <dbReference type="ChEBI" id="CHEBI:78530"/>
        <dbReference type="ChEBI" id="CHEBI:456215"/>
        <dbReference type="EC" id="6.1.1.10"/>
    </reaction>
</comment>
<keyword evidence="5" id="KW-0547">Nucleotide-binding</keyword>
<keyword evidence="7" id="KW-0648">Protein biosynthesis</keyword>
<gene>
    <name evidence="12" type="ORF">LCGC14_1416280</name>
</gene>
<keyword evidence="8" id="KW-0030">Aminoacyl-tRNA synthetase</keyword>
<dbReference type="SUPFAM" id="SSF57770">
    <property type="entry name" value="Methionyl-tRNA synthetase (MetRS), Zn-domain"/>
    <property type="match status" value="1"/>
</dbReference>
<reference evidence="12" key="1">
    <citation type="journal article" date="2015" name="Nature">
        <title>Complex archaea that bridge the gap between prokaryotes and eukaryotes.</title>
        <authorList>
            <person name="Spang A."/>
            <person name="Saw J.H."/>
            <person name="Jorgensen S.L."/>
            <person name="Zaremba-Niedzwiedzka K."/>
            <person name="Martijn J."/>
            <person name="Lind A.E."/>
            <person name="van Eijk R."/>
            <person name="Schleper C."/>
            <person name="Guy L."/>
            <person name="Ettema T.J."/>
        </authorList>
    </citation>
    <scope>NUCLEOTIDE SEQUENCE</scope>
</reference>
<evidence type="ECO:0000256" key="3">
    <source>
        <dbReference type="ARBA" id="ARBA00022490"/>
    </source>
</evidence>
<dbReference type="PANTHER" id="PTHR45765:SF1">
    <property type="entry name" value="METHIONINE--TRNA LIGASE, CYTOPLASMIC"/>
    <property type="match status" value="1"/>
</dbReference>
<dbReference type="FunFam" id="2.20.28.20:FF:000001">
    <property type="entry name" value="Methionine--tRNA ligase"/>
    <property type="match status" value="1"/>
</dbReference>
<dbReference type="InterPro" id="IPR015413">
    <property type="entry name" value="Methionyl/Leucyl_tRNA_Synth"/>
</dbReference>
<evidence type="ECO:0000256" key="7">
    <source>
        <dbReference type="ARBA" id="ARBA00022917"/>
    </source>
</evidence>
<evidence type="ECO:0000256" key="10">
    <source>
        <dbReference type="ARBA" id="ARBA00047364"/>
    </source>
</evidence>
<comment type="caution">
    <text evidence="12">The sequence shown here is derived from an EMBL/GenBank/DDBJ whole genome shotgun (WGS) entry which is preliminary data.</text>
</comment>
<evidence type="ECO:0000256" key="9">
    <source>
        <dbReference type="ARBA" id="ARBA00030904"/>
    </source>
</evidence>
<evidence type="ECO:0000256" key="6">
    <source>
        <dbReference type="ARBA" id="ARBA00022840"/>
    </source>
</evidence>
<dbReference type="AlphaFoldDB" id="A0A0F9KDY4"/>